<dbReference type="STRING" id="1229780.BN381_210107"/>
<dbReference type="GO" id="GO:0006103">
    <property type="term" value="P:2-oxoglutarate metabolic process"/>
    <property type="evidence" value="ECO:0007669"/>
    <property type="project" value="TreeGrafter"/>
</dbReference>
<dbReference type="SUPFAM" id="SSF51905">
    <property type="entry name" value="FAD/NAD(P)-binding domain"/>
    <property type="match status" value="1"/>
</dbReference>
<feature type="binding site" evidence="14">
    <location>
        <begin position="151"/>
        <end position="153"/>
    </location>
    <ligand>
        <name>FAD</name>
        <dbReference type="ChEBI" id="CHEBI:57692"/>
    </ligand>
</feature>
<dbReference type="Pfam" id="PF07992">
    <property type="entry name" value="Pyr_redox_2"/>
    <property type="match status" value="1"/>
</dbReference>
<comment type="cofactor">
    <cofactor evidence="14 16">
        <name>FAD</name>
        <dbReference type="ChEBI" id="CHEBI:57692"/>
    </cofactor>
    <text evidence="14 16">Binds 1 FAD per subunit.</text>
</comment>
<keyword evidence="20" id="KW-1185">Reference proteome</keyword>
<dbReference type="EMBL" id="CANL01000014">
    <property type="protein sequence ID" value="CCM63417.1"/>
    <property type="molecule type" value="Genomic_DNA"/>
</dbReference>
<keyword evidence="9 14" id="KW-0520">NAD</keyword>
<feature type="domain" description="Pyridine nucleotide-disulphide oxidoreductase dimerisation" evidence="17">
    <location>
        <begin position="352"/>
        <end position="463"/>
    </location>
</feature>
<dbReference type="InterPro" id="IPR023753">
    <property type="entry name" value="FAD/NAD-binding_dom"/>
</dbReference>
<dbReference type="Gene3D" id="3.30.390.30">
    <property type="match status" value="1"/>
</dbReference>
<evidence type="ECO:0000313" key="20">
    <source>
        <dbReference type="Proteomes" id="UP000018291"/>
    </source>
</evidence>
<keyword evidence="11 16" id="KW-0676">Redox-active center</keyword>
<evidence type="ECO:0000256" key="5">
    <source>
        <dbReference type="ARBA" id="ARBA00022490"/>
    </source>
</evidence>
<dbReference type="PIRSF" id="PIRSF000350">
    <property type="entry name" value="Mercury_reductase_MerA"/>
    <property type="match status" value="1"/>
</dbReference>
<evidence type="ECO:0000256" key="10">
    <source>
        <dbReference type="ARBA" id="ARBA00023157"/>
    </source>
</evidence>
<dbReference type="PROSITE" id="PS00076">
    <property type="entry name" value="PYRIDINE_REDOX_1"/>
    <property type="match status" value="1"/>
</dbReference>
<dbReference type="PANTHER" id="PTHR22912:SF217">
    <property type="entry name" value="DIHYDROLIPOYL DEHYDROGENASE"/>
    <property type="match status" value="1"/>
</dbReference>
<evidence type="ECO:0000256" key="7">
    <source>
        <dbReference type="ARBA" id="ARBA00022827"/>
    </source>
</evidence>
<dbReference type="Pfam" id="PF02852">
    <property type="entry name" value="Pyr_redox_dim"/>
    <property type="match status" value="1"/>
</dbReference>
<evidence type="ECO:0000256" key="1">
    <source>
        <dbReference type="ARBA" id="ARBA00004496"/>
    </source>
</evidence>
<feature type="binding site" evidence="14">
    <location>
        <begin position="188"/>
        <end position="195"/>
    </location>
    <ligand>
        <name>NAD(+)</name>
        <dbReference type="ChEBI" id="CHEBI:57540"/>
    </ligand>
</feature>
<evidence type="ECO:0000256" key="14">
    <source>
        <dbReference type="PIRSR" id="PIRSR000350-3"/>
    </source>
</evidence>
<comment type="caution">
    <text evidence="19">The sequence shown here is derived from an EMBL/GenBank/DDBJ whole genome shotgun (WGS) entry which is preliminary data.</text>
</comment>
<dbReference type="NCBIfam" id="TIGR01350">
    <property type="entry name" value="lipoamide_DH"/>
    <property type="match status" value="1"/>
</dbReference>
<evidence type="ECO:0000259" key="17">
    <source>
        <dbReference type="Pfam" id="PF02852"/>
    </source>
</evidence>
<dbReference type="InterPro" id="IPR001100">
    <property type="entry name" value="Pyr_nuc-diS_OxRdtase"/>
</dbReference>
<dbReference type="InterPro" id="IPR006258">
    <property type="entry name" value="Lipoamide_DH"/>
</dbReference>
<feature type="binding site" evidence="14">
    <location>
        <position position="122"/>
    </location>
    <ligand>
        <name>FAD</name>
        <dbReference type="ChEBI" id="CHEBI:57692"/>
    </ligand>
</feature>
<keyword evidence="14" id="KW-0547">Nucleotide-binding</keyword>
<dbReference type="InterPro" id="IPR036188">
    <property type="entry name" value="FAD/NAD-bd_sf"/>
</dbReference>
<sequence length="475" mass="49943">MSDASQQESSDNFDVVIIGGGPGGYGAALYGASAGLRIVMVEKDKVGGTCLHRGCIPAKELLETAHVRQTVLGADRFGITTGEATVDWSVTQTRKQTVIDQLHKGLSGLIKKRKIETVSGTGRLEADRSVSVKLADGGTRTLRGDTVILATGSVPRTIPGFEPDGTVVCTSDEFLELADLPRRAVVIGGGAIGCEFASTMADMGAEVTILEAMPKILPGLDEDVAKQVLRSFKKKKITVRAGVKVSGHSPDGSGGTTVNFGDGESIECDMVVVSVGRRPYTDTLLAEGTGVELDDRGFVTVNDTCRTTVDGVWAVGDCIATPQLAHVGFAEGICVIGDILGEHPVPVDYHNVPWAIYCQPEVAFAGYSEAAAKEAGFDVVVSTHRYMGNSRAQIIGATDGLVKIIAENQGDGTGGRVLGVHMVGPWVTEQLGQGYLAVNWEATVDEIAHFIQPHPSLSELFGESVLALTGRSLHG</sequence>
<dbReference type="OrthoDB" id="9800167at2"/>
<name>R4Z4E0_9ACTN</name>
<dbReference type="PRINTS" id="PR00368">
    <property type="entry name" value="FADPNR"/>
</dbReference>
<comment type="similarity">
    <text evidence="2 16">Belongs to the class-I pyridine nucleotide-disulfide oxidoreductase family.</text>
</comment>
<evidence type="ECO:0000256" key="2">
    <source>
        <dbReference type="ARBA" id="ARBA00007532"/>
    </source>
</evidence>
<feature type="active site" description="Proton acceptor" evidence="13">
    <location>
        <position position="454"/>
    </location>
</feature>
<dbReference type="RefSeq" id="WP_012225932.1">
    <property type="nucleotide sequence ID" value="NZ_HG422565.1"/>
</dbReference>
<dbReference type="GO" id="GO:0004148">
    <property type="term" value="F:dihydrolipoyl dehydrogenase (NADH) activity"/>
    <property type="evidence" value="ECO:0007669"/>
    <property type="project" value="UniProtKB-EC"/>
</dbReference>
<evidence type="ECO:0000256" key="4">
    <source>
        <dbReference type="ARBA" id="ARBA00016961"/>
    </source>
</evidence>
<dbReference type="InterPro" id="IPR012999">
    <property type="entry name" value="Pyr_OxRdtase_I_AS"/>
</dbReference>
<accession>R4Z4E0</accession>
<feature type="binding site" evidence="14">
    <location>
        <position position="276"/>
    </location>
    <ligand>
        <name>NAD(+)</name>
        <dbReference type="ChEBI" id="CHEBI:57540"/>
    </ligand>
</feature>
<feature type="disulfide bond" description="Redox-active" evidence="15">
    <location>
        <begin position="50"/>
        <end position="55"/>
    </location>
</feature>
<evidence type="ECO:0000256" key="8">
    <source>
        <dbReference type="ARBA" id="ARBA00023002"/>
    </source>
</evidence>
<dbReference type="PANTHER" id="PTHR22912">
    <property type="entry name" value="DISULFIDE OXIDOREDUCTASE"/>
    <property type="match status" value="1"/>
</dbReference>
<comment type="catalytic activity">
    <reaction evidence="12 16">
        <text>N(6)-[(R)-dihydrolipoyl]-L-lysyl-[protein] + NAD(+) = N(6)-[(R)-lipoyl]-L-lysyl-[protein] + NADH + H(+)</text>
        <dbReference type="Rhea" id="RHEA:15045"/>
        <dbReference type="Rhea" id="RHEA-COMP:10474"/>
        <dbReference type="Rhea" id="RHEA-COMP:10475"/>
        <dbReference type="ChEBI" id="CHEBI:15378"/>
        <dbReference type="ChEBI" id="CHEBI:57540"/>
        <dbReference type="ChEBI" id="CHEBI:57945"/>
        <dbReference type="ChEBI" id="CHEBI:83099"/>
        <dbReference type="ChEBI" id="CHEBI:83100"/>
        <dbReference type="EC" id="1.8.1.4"/>
    </reaction>
</comment>
<keyword evidence="5" id="KW-0963">Cytoplasm</keyword>
<keyword evidence="8 16" id="KW-0560">Oxidoreductase</keyword>
<dbReference type="FunFam" id="3.30.390.30:FF:000001">
    <property type="entry name" value="Dihydrolipoyl dehydrogenase"/>
    <property type="match status" value="1"/>
</dbReference>
<comment type="subcellular location">
    <subcellularLocation>
        <location evidence="1">Cytoplasm</location>
    </subcellularLocation>
</comment>
<dbReference type="Proteomes" id="UP000018291">
    <property type="component" value="Unassembled WGS sequence"/>
</dbReference>
<keyword evidence="7 14" id="KW-0274">FAD</keyword>
<dbReference type="EC" id="1.8.1.4" evidence="3 16"/>
<evidence type="ECO:0000256" key="15">
    <source>
        <dbReference type="PIRSR" id="PIRSR000350-4"/>
    </source>
</evidence>
<dbReference type="Gene3D" id="3.50.50.60">
    <property type="entry name" value="FAD/NAD(P)-binding domain"/>
    <property type="match status" value="2"/>
</dbReference>
<evidence type="ECO:0000256" key="9">
    <source>
        <dbReference type="ARBA" id="ARBA00023027"/>
    </source>
</evidence>
<evidence type="ECO:0000256" key="3">
    <source>
        <dbReference type="ARBA" id="ARBA00012608"/>
    </source>
</evidence>
<reference evidence="19 20" key="1">
    <citation type="journal article" date="2013" name="ISME J.">
        <title>Metabolic model for the filamentous 'Candidatus Microthrix parvicella' based on genomic and metagenomic analyses.</title>
        <authorList>
            <person name="Jon McIlroy S."/>
            <person name="Kristiansen R."/>
            <person name="Albertsen M."/>
            <person name="Michael Karst S."/>
            <person name="Rossetti S."/>
            <person name="Lund Nielsen J."/>
            <person name="Tandoi V."/>
            <person name="James Seviour R."/>
            <person name="Nielsen P.H."/>
        </authorList>
    </citation>
    <scope>NUCLEOTIDE SEQUENCE [LARGE SCALE GENOMIC DNA]</scope>
    <source>
        <strain evidence="19 20">RN1</strain>
    </source>
</reference>
<evidence type="ECO:0000313" key="19">
    <source>
        <dbReference type="EMBL" id="CCM63417.1"/>
    </source>
</evidence>
<dbReference type="GO" id="GO:0005737">
    <property type="term" value="C:cytoplasm"/>
    <property type="evidence" value="ECO:0007669"/>
    <property type="project" value="UniProtKB-SubCell"/>
</dbReference>
<dbReference type="SUPFAM" id="SSF55424">
    <property type="entry name" value="FAD/NAD-linked reductases, dimerisation (C-terminal) domain"/>
    <property type="match status" value="1"/>
</dbReference>
<evidence type="ECO:0000256" key="16">
    <source>
        <dbReference type="RuleBase" id="RU003692"/>
    </source>
</evidence>
<dbReference type="InterPro" id="IPR004099">
    <property type="entry name" value="Pyr_nucl-diS_OxRdtase_dimer"/>
</dbReference>
<feature type="binding site" evidence="14">
    <location>
        <position position="59"/>
    </location>
    <ligand>
        <name>FAD</name>
        <dbReference type="ChEBI" id="CHEBI:57692"/>
    </ligand>
</feature>
<dbReference type="GO" id="GO:0050660">
    <property type="term" value="F:flavin adenine dinucleotide binding"/>
    <property type="evidence" value="ECO:0007669"/>
    <property type="project" value="InterPro"/>
</dbReference>
<dbReference type="InterPro" id="IPR050151">
    <property type="entry name" value="Class-I_Pyr_Nuc-Dis_Oxidored"/>
</dbReference>
<comment type="miscellaneous">
    <text evidence="16">The active site is a redox-active disulfide bond.</text>
</comment>
<feature type="domain" description="FAD/NAD(P)-binding" evidence="18">
    <location>
        <begin position="13"/>
        <end position="332"/>
    </location>
</feature>
<keyword evidence="10" id="KW-1015">Disulfide bond</keyword>
<evidence type="ECO:0000256" key="13">
    <source>
        <dbReference type="PIRSR" id="PIRSR000350-2"/>
    </source>
</evidence>
<organism evidence="19 20">
    <name type="scientific">Candidatus Neomicrothrix parvicella RN1</name>
    <dbReference type="NCBI Taxonomy" id="1229780"/>
    <lineage>
        <taxon>Bacteria</taxon>
        <taxon>Bacillati</taxon>
        <taxon>Actinomycetota</taxon>
        <taxon>Acidimicrobiia</taxon>
        <taxon>Acidimicrobiales</taxon>
        <taxon>Microthrixaceae</taxon>
        <taxon>Candidatus Neomicrothrix</taxon>
    </lineage>
</organism>
<dbReference type="AlphaFoldDB" id="R4Z4E0"/>
<evidence type="ECO:0000259" key="18">
    <source>
        <dbReference type="Pfam" id="PF07992"/>
    </source>
</evidence>
<feature type="binding site" evidence="14">
    <location>
        <position position="211"/>
    </location>
    <ligand>
        <name>NAD(+)</name>
        <dbReference type="ChEBI" id="CHEBI:57540"/>
    </ligand>
</feature>
<proteinExistence type="inferred from homology"/>
<evidence type="ECO:0000256" key="12">
    <source>
        <dbReference type="ARBA" id="ARBA00049187"/>
    </source>
</evidence>
<gene>
    <name evidence="19" type="primary">ipd</name>
    <name evidence="19" type="ORF">BN381_210107</name>
</gene>
<evidence type="ECO:0000256" key="11">
    <source>
        <dbReference type="ARBA" id="ARBA00023284"/>
    </source>
</evidence>
<dbReference type="HOGENOM" id="CLU_016755_0_3_11"/>
<evidence type="ECO:0000256" key="6">
    <source>
        <dbReference type="ARBA" id="ARBA00022630"/>
    </source>
</evidence>
<dbReference type="InterPro" id="IPR016156">
    <property type="entry name" value="FAD/NAD-linked_Rdtase_dimer_sf"/>
</dbReference>
<dbReference type="PRINTS" id="PR00411">
    <property type="entry name" value="PNDRDTASEI"/>
</dbReference>
<feature type="binding site" evidence="14">
    <location>
        <position position="317"/>
    </location>
    <ligand>
        <name>FAD</name>
        <dbReference type="ChEBI" id="CHEBI:57692"/>
    </ligand>
</feature>
<protein>
    <recommendedName>
        <fullName evidence="4 16">Dihydrolipoyl dehydrogenase</fullName>
        <ecNumber evidence="3 16">1.8.1.4</ecNumber>
    </recommendedName>
</protein>
<keyword evidence="6 16" id="KW-0285">Flavoprotein</keyword>
<dbReference type="eggNOG" id="COG1249">
    <property type="taxonomic scope" value="Bacteria"/>
</dbReference>